<dbReference type="PANTHER" id="PTHR19879:SF9">
    <property type="entry name" value="TRANSCRIPTION INITIATION FACTOR TFIID SUBUNIT 5"/>
    <property type="match status" value="1"/>
</dbReference>
<feature type="binding site" evidence="6">
    <location>
        <position position="50"/>
    </location>
    <ligand>
        <name>ATP</name>
        <dbReference type="ChEBI" id="CHEBI:30616"/>
    </ligand>
</feature>
<dbReference type="PROSITE" id="PS50011">
    <property type="entry name" value="PROTEIN_KINASE_DOM"/>
    <property type="match status" value="1"/>
</dbReference>
<feature type="repeat" description="WD" evidence="5">
    <location>
        <begin position="381"/>
        <end position="422"/>
    </location>
</feature>
<dbReference type="InterPro" id="IPR001680">
    <property type="entry name" value="WD40_rpt"/>
</dbReference>
<proteinExistence type="predicted"/>
<keyword evidence="9" id="KW-0418">Kinase</keyword>
<gene>
    <name evidence="9" type="ORF">G3I70_09880</name>
</gene>
<dbReference type="InterPro" id="IPR020472">
    <property type="entry name" value="WD40_PAC1"/>
</dbReference>
<dbReference type="Proteomes" id="UP000475532">
    <property type="component" value="Unassembled WGS sequence"/>
</dbReference>
<feature type="domain" description="Protein kinase" evidence="8">
    <location>
        <begin position="21"/>
        <end position="277"/>
    </location>
</feature>
<dbReference type="InterPro" id="IPR017441">
    <property type="entry name" value="Protein_kinase_ATP_BS"/>
</dbReference>
<dbReference type="InterPro" id="IPR000719">
    <property type="entry name" value="Prot_kinase_dom"/>
</dbReference>
<dbReference type="PANTHER" id="PTHR19879">
    <property type="entry name" value="TRANSCRIPTION INITIATION FACTOR TFIID"/>
    <property type="match status" value="1"/>
</dbReference>
<dbReference type="InterPro" id="IPR008271">
    <property type="entry name" value="Ser/Thr_kinase_AS"/>
</dbReference>
<dbReference type="CDD" id="cd00200">
    <property type="entry name" value="WD40"/>
    <property type="match status" value="1"/>
</dbReference>
<sequence length="618" mass="65507">MMANVYLVAVAGTSELVSGRYRLVELIGQGGMGRVWRGHDERLDRPVAVKQVLFHGGLTDEERDRLAHRLLREARAAARLNHSGIVTVHDIVMHEGAPALVMELLAGQSLAALIKQEGRLPYDRVAAIGMDILDALRTAHAAGIVHRDLKPDNVLLVGRRTVITDFGIANVAGATRMTATGRLLGTPGYMCPEQIDGQQATELWDLWSLGVTLYDAVEGVAPFAGPTVQALLMAILTKDPRPPQHAGPLAEVLARLLVKDPAGRANAEQTADALETITRPAARPPVTRAPTSAPRIHKSAPPSSSRTDTAASDLGGATVVTAGPGDGSRMWDPAIDGIREGHTDTVRGVAFSPGGRILATASLDKTVRLWDLGGEHRTFTFKGNTSAVHSVAFSPDGRTLATGHEDHMARLWSLDTGRVTDRLGKHNAPVRSLAFSPDGAAIATASYDAVRVRSVTSGESVINFRDKRPGAHSVAFSPDGGSLAIGNWLWDLPTGQVIDIVDAGAAATYSVAFSPDGMLLAMGGGDGKVRLRDLRTATTAVLKGHGGIVNSVAFHPDGTTLATGSNDRKVRLWDVAAGRMIREILDHTGYVHTVAFSPDGKLLASAGKDRTVRLTLML</sequence>
<dbReference type="AlphaFoldDB" id="A0A6L9QBL8"/>
<dbReference type="GO" id="GO:0004672">
    <property type="term" value="F:protein kinase activity"/>
    <property type="evidence" value="ECO:0007669"/>
    <property type="project" value="InterPro"/>
</dbReference>
<name>A0A6L9QBL8_9ACTN</name>
<dbReference type="SUPFAM" id="SSF56112">
    <property type="entry name" value="Protein kinase-like (PK-like)"/>
    <property type="match status" value="1"/>
</dbReference>
<feature type="repeat" description="WD" evidence="5">
    <location>
        <begin position="542"/>
        <end position="583"/>
    </location>
</feature>
<feature type="region of interest" description="Disordered" evidence="7">
    <location>
        <begin position="278"/>
        <end position="328"/>
    </location>
</feature>
<dbReference type="Pfam" id="PF00069">
    <property type="entry name" value="Pkinase"/>
    <property type="match status" value="1"/>
</dbReference>
<dbReference type="Gene3D" id="2.130.10.10">
    <property type="entry name" value="YVTN repeat-like/Quinoprotein amine dehydrogenase"/>
    <property type="match status" value="2"/>
</dbReference>
<evidence type="ECO:0000256" key="1">
    <source>
        <dbReference type="ARBA" id="ARBA00022574"/>
    </source>
</evidence>
<dbReference type="SUPFAM" id="SSF50978">
    <property type="entry name" value="WD40 repeat-like"/>
    <property type="match status" value="1"/>
</dbReference>
<feature type="repeat" description="WD" evidence="5">
    <location>
        <begin position="423"/>
        <end position="448"/>
    </location>
</feature>
<evidence type="ECO:0000256" key="7">
    <source>
        <dbReference type="SAM" id="MobiDB-lite"/>
    </source>
</evidence>
<feature type="repeat" description="WD" evidence="5">
    <location>
        <begin position="584"/>
        <end position="614"/>
    </location>
</feature>
<dbReference type="InterPro" id="IPR036322">
    <property type="entry name" value="WD40_repeat_dom_sf"/>
</dbReference>
<evidence type="ECO:0000313" key="10">
    <source>
        <dbReference type="Proteomes" id="UP000475532"/>
    </source>
</evidence>
<protein>
    <submittedName>
        <fullName evidence="9">Protein kinase</fullName>
    </submittedName>
</protein>
<evidence type="ECO:0000256" key="2">
    <source>
        <dbReference type="ARBA" id="ARBA00022737"/>
    </source>
</evidence>
<dbReference type="SMART" id="SM00320">
    <property type="entry name" value="WD40"/>
    <property type="match status" value="6"/>
</dbReference>
<dbReference type="Gene3D" id="1.10.510.10">
    <property type="entry name" value="Transferase(Phosphotransferase) domain 1"/>
    <property type="match status" value="1"/>
</dbReference>
<dbReference type="InterPro" id="IPR015943">
    <property type="entry name" value="WD40/YVTN_repeat-like_dom_sf"/>
</dbReference>
<dbReference type="GO" id="GO:0005524">
    <property type="term" value="F:ATP binding"/>
    <property type="evidence" value="ECO:0007669"/>
    <property type="project" value="UniProtKB-UniRule"/>
</dbReference>
<feature type="compositionally biased region" description="Low complexity" evidence="7">
    <location>
        <begin position="278"/>
        <end position="294"/>
    </location>
</feature>
<dbReference type="CDD" id="cd14014">
    <property type="entry name" value="STKc_PknB_like"/>
    <property type="match status" value="1"/>
</dbReference>
<keyword evidence="4 6" id="KW-0067">ATP-binding</keyword>
<evidence type="ECO:0000259" key="8">
    <source>
        <dbReference type="PROSITE" id="PS50011"/>
    </source>
</evidence>
<dbReference type="EMBL" id="JAAGLI010000239">
    <property type="protein sequence ID" value="NEA22801.1"/>
    <property type="molecule type" value="Genomic_DNA"/>
</dbReference>
<feature type="repeat" description="WD" evidence="5">
    <location>
        <begin position="339"/>
        <end position="372"/>
    </location>
</feature>
<evidence type="ECO:0000256" key="5">
    <source>
        <dbReference type="PROSITE-ProRule" id="PRU00221"/>
    </source>
</evidence>
<reference evidence="9 10" key="1">
    <citation type="submission" date="2020-01" db="EMBL/GenBank/DDBJ databases">
        <title>Insect and environment-associated Actinomycetes.</title>
        <authorList>
            <person name="Currrie C."/>
            <person name="Chevrette M."/>
            <person name="Carlson C."/>
            <person name="Stubbendieck R."/>
            <person name="Wendt-Pienkowski E."/>
        </authorList>
    </citation>
    <scope>NUCLEOTIDE SEQUENCE [LARGE SCALE GENOMIC DNA]</scope>
    <source>
        <strain evidence="9 10">SID10258</strain>
    </source>
</reference>
<accession>A0A6L9QBL8</accession>
<keyword evidence="2" id="KW-0677">Repeat</keyword>
<evidence type="ECO:0000256" key="3">
    <source>
        <dbReference type="ARBA" id="ARBA00022741"/>
    </source>
</evidence>
<comment type="caution">
    <text evidence="9">The sequence shown here is derived from an EMBL/GenBank/DDBJ whole genome shotgun (WGS) entry which is preliminary data.</text>
</comment>
<dbReference type="Pfam" id="PF00400">
    <property type="entry name" value="WD40"/>
    <property type="match status" value="6"/>
</dbReference>
<dbReference type="InterPro" id="IPR011009">
    <property type="entry name" value="Kinase-like_dom_sf"/>
</dbReference>
<dbReference type="PROSITE" id="PS00107">
    <property type="entry name" value="PROTEIN_KINASE_ATP"/>
    <property type="match status" value="1"/>
</dbReference>
<dbReference type="PROSITE" id="PS00108">
    <property type="entry name" value="PROTEIN_KINASE_ST"/>
    <property type="match status" value="1"/>
</dbReference>
<dbReference type="PROSITE" id="PS00678">
    <property type="entry name" value="WD_REPEATS_1"/>
    <property type="match status" value="2"/>
</dbReference>
<keyword evidence="1 5" id="KW-0853">WD repeat</keyword>
<organism evidence="9 10">
    <name type="scientific">Actinomadura bangladeshensis</name>
    <dbReference type="NCBI Taxonomy" id="453573"/>
    <lineage>
        <taxon>Bacteria</taxon>
        <taxon>Bacillati</taxon>
        <taxon>Actinomycetota</taxon>
        <taxon>Actinomycetes</taxon>
        <taxon>Streptosporangiales</taxon>
        <taxon>Thermomonosporaceae</taxon>
        <taxon>Actinomadura</taxon>
    </lineage>
</organism>
<evidence type="ECO:0000313" key="9">
    <source>
        <dbReference type="EMBL" id="NEA22801.1"/>
    </source>
</evidence>
<keyword evidence="3 6" id="KW-0547">Nucleotide-binding</keyword>
<dbReference type="SMART" id="SM00220">
    <property type="entry name" value="S_TKc"/>
    <property type="match status" value="1"/>
</dbReference>
<dbReference type="InterPro" id="IPR019775">
    <property type="entry name" value="WD40_repeat_CS"/>
</dbReference>
<feature type="repeat" description="WD" evidence="5">
    <location>
        <begin position="501"/>
        <end position="542"/>
    </location>
</feature>
<keyword evidence="9" id="KW-0808">Transferase</keyword>
<dbReference type="PRINTS" id="PR00320">
    <property type="entry name" value="GPROTEINBRPT"/>
</dbReference>
<evidence type="ECO:0000256" key="4">
    <source>
        <dbReference type="ARBA" id="ARBA00022840"/>
    </source>
</evidence>
<dbReference type="PROSITE" id="PS50082">
    <property type="entry name" value="WD_REPEATS_2"/>
    <property type="match status" value="6"/>
</dbReference>
<dbReference type="PROSITE" id="PS50294">
    <property type="entry name" value="WD_REPEATS_REGION"/>
    <property type="match status" value="4"/>
</dbReference>
<evidence type="ECO:0000256" key="6">
    <source>
        <dbReference type="PROSITE-ProRule" id="PRU10141"/>
    </source>
</evidence>
<dbReference type="Gene3D" id="3.30.200.20">
    <property type="entry name" value="Phosphorylase Kinase, domain 1"/>
    <property type="match status" value="1"/>
</dbReference>
<feature type="compositionally biased region" description="Polar residues" evidence="7">
    <location>
        <begin position="301"/>
        <end position="310"/>
    </location>
</feature>